<feature type="transmembrane region" description="Helical" evidence="9">
    <location>
        <begin position="232"/>
        <end position="249"/>
    </location>
</feature>
<dbReference type="PANTHER" id="PTHR43065:SF10">
    <property type="entry name" value="PEROXIDE STRESS-ACTIVATED HISTIDINE KINASE MAK3"/>
    <property type="match status" value="1"/>
</dbReference>
<dbReference type="SUPFAM" id="SSF55874">
    <property type="entry name" value="ATPase domain of HSP90 chaperone/DNA topoisomerase II/histidine kinase"/>
    <property type="match status" value="1"/>
</dbReference>
<dbReference type="Pfam" id="PF02518">
    <property type="entry name" value="HATPase_c"/>
    <property type="match status" value="1"/>
</dbReference>
<dbReference type="RefSeq" id="WP_167837088.1">
    <property type="nucleotide sequence ID" value="NZ_AP025028.1"/>
</dbReference>
<keyword evidence="9" id="KW-0812">Transmembrane</keyword>
<keyword evidence="9" id="KW-0472">Membrane</keyword>
<keyword evidence="8" id="KW-0902">Two-component regulatory system</keyword>
<keyword evidence="5" id="KW-0547">Nucleotide-binding</keyword>
<evidence type="ECO:0000256" key="5">
    <source>
        <dbReference type="ARBA" id="ARBA00022741"/>
    </source>
</evidence>
<keyword evidence="12" id="KW-1185">Reference proteome</keyword>
<organism evidence="11 12">
    <name type="scientific">Leptospira kobayashii</name>
    <dbReference type="NCBI Taxonomy" id="1917830"/>
    <lineage>
        <taxon>Bacteria</taxon>
        <taxon>Pseudomonadati</taxon>
        <taxon>Spirochaetota</taxon>
        <taxon>Spirochaetia</taxon>
        <taxon>Leptospirales</taxon>
        <taxon>Leptospiraceae</taxon>
        <taxon>Leptospira</taxon>
    </lineage>
</organism>
<evidence type="ECO:0000256" key="3">
    <source>
        <dbReference type="ARBA" id="ARBA00022553"/>
    </source>
</evidence>
<evidence type="ECO:0000256" key="1">
    <source>
        <dbReference type="ARBA" id="ARBA00000085"/>
    </source>
</evidence>
<dbReference type="PROSITE" id="PS50109">
    <property type="entry name" value="HIS_KIN"/>
    <property type="match status" value="1"/>
</dbReference>
<feature type="transmembrane region" description="Helical" evidence="9">
    <location>
        <begin position="320"/>
        <end position="340"/>
    </location>
</feature>
<comment type="catalytic activity">
    <reaction evidence="1">
        <text>ATP + protein L-histidine = ADP + protein N-phospho-L-histidine.</text>
        <dbReference type="EC" id="2.7.13.3"/>
    </reaction>
</comment>
<accession>A0ABN6KC16</accession>
<dbReference type="SMART" id="SM00387">
    <property type="entry name" value="HATPase_c"/>
    <property type="match status" value="1"/>
</dbReference>
<dbReference type="InterPro" id="IPR005467">
    <property type="entry name" value="His_kinase_dom"/>
</dbReference>
<dbReference type="EC" id="2.7.13.3" evidence="2"/>
<dbReference type="Proteomes" id="UP000245263">
    <property type="component" value="Chromosome 1"/>
</dbReference>
<dbReference type="Gene3D" id="3.30.565.10">
    <property type="entry name" value="Histidine kinase-like ATPase, C-terminal domain"/>
    <property type="match status" value="1"/>
</dbReference>
<feature type="transmembrane region" description="Helical" evidence="9">
    <location>
        <begin position="196"/>
        <end position="212"/>
    </location>
</feature>
<dbReference type="InterPro" id="IPR004358">
    <property type="entry name" value="Sig_transdc_His_kin-like_C"/>
</dbReference>
<reference evidence="11 12" key="1">
    <citation type="submission" date="2021-08" db="EMBL/GenBank/DDBJ databases">
        <title>Complete genome sequence of Leptospira kobayashii strain E30.</title>
        <authorList>
            <person name="Nakao R."/>
            <person name="Nakamura S."/>
            <person name="Masuzawa T."/>
            <person name="Koizumi N."/>
        </authorList>
    </citation>
    <scope>NUCLEOTIDE SEQUENCE [LARGE SCALE GENOMIC DNA]</scope>
    <source>
        <strain evidence="11 12">E30</strain>
    </source>
</reference>
<evidence type="ECO:0000313" key="11">
    <source>
        <dbReference type="EMBL" id="BDA78517.1"/>
    </source>
</evidence>
<keyword evidence="3" id="KW-0597">Phosphoprotein</keyword>
<keyword evidence="9" id="KW-1133">Transmembrane helix</keyword>
<dbReference type="EMBL" id="AP025028">
    <property type="protein sequence ID" value="BDA78517.1"/>
    <property type="molecule type" value="Genomic_DNA"/>
</dbReference>
<feature type="domain" description="Histidine kinase" evidence="10">
    <location>
        <begin position="389"/>
        <end position="602"/>
    </location>
</feature>
<dbReference type="InterPro" id="IPR003594">
    <property type="entry name" value="HATPase_dom"/>
</dbReference>
<keyword evidence="7" id="KW-0067">ATP-binding</keyword>
<dbReference type="PRINTS" id="PR00344">
    <property type="entry name" value="BCTRLSENSOR"/>
</dbReference>
<dbReference type="Gene3D" id="2.60.120.260">
    <property type="entry name" value="Galactose-binding domain-like"/>
    <property type="match status" value="1"/>
</dbReference>
<dbReference type="PANTHER" id="PTHR43065">
    <property type="entry name" value="SENSOR HISTIDINE KINASE"/>
    <property type="match status" value="1"/>
</dbReference>
<feature type="transmembrane region" description="Helical" evidence="9">
    <location>
        <begin position="346"/>
        <end position="365"/>
    </location>
</feature>
<dbReference type="Pfam" id="PF07695">
    <property type="entry name" value="7TMR-DISM_7TM"/>
    <property type="match status" value="1"/>
</dbReference>
<feature type="transmembrane region" description="Helical" evidence="9">
    <location>
        <begin position="261"/>
        <end position="281"/>
    </location>
</feature>
<evidence type="ECO:0000256" key="9">
    <source>
        <dbReference type="SAM" id="Phobius"/>
    </source>
</evidence>
<dbReference type="InterPro" id="IPR008979">
    <property type="entry name" value="Galactose-bd-like_sf"/>
</dbReference>
<gene>
    <name evidence="11" type="ORF">LPTSP3_g14470</name>
</gene>
<name>A0ABN6KC16_9LEPT</name>
<protein>
    <recommendedName>
        <fullName evidence="2">histidine kinase</fullName>
        <ecNumber evidence="2">2.7.13.3</ecNumber>
    </recommendedName>
</protein>
<sequence>MGYLDLSAWNPETKDQIELSGDWEFYWMDWLEPGKEKKEKSYLRMPSYWNQSTNSSYGFATYRLHILLPAKLQENSKLALHLSEADTAYKVYVNGEFLVQSGNPSQSEENSIPRWEKKTVILPKVTNQNIELLIHASNFEHTIGGIWKPPVIGLADSMQKSTWIRLSYDLFLFGALFITGILHLLFYWIRNEEKSLLYFGLTALVSSIRPLVSDERILLYLFPETPWSVIVKLDYLSFYLACPLFYRYMHLIFPEVISGQLTNAAASLCLCFVGVVIVFPVSVFSKTLGLFDLIYLTFSIYHYVACGRAIIRKKAEGVKLLLIGMSFIFIFAINDILYYMHLVNTTNTISFGMFVFVFIQAFYLARESSKTYRFSLKSKEKMKYLLKESIKRKQRDKLAVVGHFTSEIVHDIQSRLLSLKFSNPNADSHLKRELEEIRNITENILDFAKNQFHLKKSEIPIESYLNSLRPDIINLFQNKEIELIYELNYKENLTIDPFKIKSAILNLARNSYDAVPYSGWFKIQSEKENGLLYLIFSDNGEGISKEILEKIHLEKLSTTKQNGHGFGLSSVKRIVEAHNAQFLIDSRPQEGTRITFIFTLPN</sequence>
<evidence type="ECO:0000256" key="7">
    <source>
        <dbReference type="ARBA" id="ARBA00022840"/>
    </source>
</evidence>
<keyword evidence="6" id="KW-0418">Kinase</keyword>
<evidence type="ECO:0000313" key="12">
    <source>
        <dbReference type="Proteomes" id="UP000245263"/>
    </source>
</evidence>
<dbReference type="InterPro" id="IPR011623">
    <property type="entry name" value="7TMR_DISM_rcpt_extracell_dom1"/>
</dbReference>
<evidence type="ECO:0000256" key="2">
    <source>
        <dbReference type="ARBA" id="ARBA00012438"/>
    </source>
</evidence>
<evidence type="ECO:0000256" key="4">
    <source>
        <dbReference type="ARBA" id="ARBA00022679"/>
    </source>
</evidence>
<feature type="transmembrane region" description="Helical" evidence="9">
    <location>
        <begin position="170"/>
        <end position="189"/>
    </location>
</feature>
<keyword evidence="4" id="KW-0808">Transferase</keyword>
<proteinExistence type="predicted"/>
<dbReference type="InterPro" id="IPR036890">
    <property type="entry name" value="HATPase_C_sf"/>
</dbReference>
<dbReference type="SUPFAM" id="SSF49785">
    <property type="entry name" value="Galactose-binding domain-like"/>
    <property type="match status" value="1"/>
</dbReference>
<feature type="transmembrane region" description="Helical" evidence="9">
    <location>
        <begin position="293"/>
        <end position="311"/>
    </location>
</feature>
<evidence type="ECO:0000256" key="6">
    <source>
        <dbReference type="ARBA" id="ARBA00022777"/>
    </source>
</evidence>
<evidence type="ECO:0000256" key="8">
    <source>
        <dbReference type="ARBA" id="ARBA00023012"/>
    </source>
</evidence>
<evidence type="ECO:0000259" key="10">
    <source>
        <dbReference type="PROSITE" id="PS50109"/>
    </source>
</evidence>